<dbReference type="AlphaFoldDB" id="A0A818E665"/>
<evidence type="ECO:0000313" key="5">
    <source>
        <dbReference type="Proteomes" id="UP000663872"/>
    </source>
</evidence>
<dbReference type="EMBL" id="CAJNYT010002182">
    <property type="protein sequence ID" value="CAF3451514.1"/>
    <property type="molecule type" value="Genomic_DNA"/>
</dbReference>
<evidence type="ECO:0000313" key="1">
    <source>
        <dbReference type="EMBL" id="CAF3383490.1"/>
    </source>
</evidence>
<dbReference type="Proteomes" id="UP000663869">
    <property type="component" value="Unassembled WGS sequence"/>
</dbReference>
<dbReference type="EMBL" id="CAJOBR010000416">
    <property type="protein sequence ID" value="CAF4506708.1"/>
    <property type="molecule type" value="Genomic_DNA"/>
</dbReference>
<sequence>MTTSLPCLLLYFYVIFNVINLIQTIPKGYLIGASYDPASSSNSLFKIDPLSGKFTVLTPLTNYRAYDVTYDFIHKIFYVLGSETTLEKEAAMSVAKVNPFNGTKNIEQLRQNLPYGPDYLVGIDITKRKIISEITDSNLPAYLCYDNKMNAFYGMEIFQNERGCRLVRLNPYNGTMDILSKDLKDYEPSAGTCHEGYYFTMIVKSLDKQNIITFDLSNSSTIIANKPAQEYLDSFAFVPL</sequence>
<evidence type="ECO:0000313" key="3">
    <source>
        <dbReference type="EMBL" id="CAF4211892.1"/>
    </source>
</evidence>
<dbReference type="Proteomes" id="UP000663872">
    <property type="component" value="Unassembled WGS sequence"/>
</dbReference>
<accession>A0A818E665</accession>
<dbReference type="Proteomes" id="UP000663848">
    <property type="component" value="Unassembled WGS sequence"/>
</dbReference>
<protein>
    <submittedName>
        <fullName evidence="2">Uncharacterized protein</fullName>
    </submittedName>
</protein>
<gene>
    <name evidence="1" type="ORF">FME351_LOCUS7472</name>
    <name evidence="2" type="ORF">GRG538_LOCUS14258</name>
    <name evidence="4" type="ORF">QYT958_LOCUS5137</name>
    <name evidence="3" type="ORF">TSG867_LOCUS744</name>
</gene>
<reference evidence="2" key="1">
    <citation type="submission" date="2021-02" db="EMBL/GenBank/DDBJ databases">
        <authorList>
            <person name="Nowell W R."/>
        </authorList>
    </citation>
    <scope>NUCLEOTIDE SEQUENCE</scope>
</reference>
<name>A0A818E665_9BILA</name>
<comment type="caution">
    <text evidence="2">The sequence shown here is derived from an EMBL/GenBank/DDBJ whole genome shotgun (WGS) entry which is preliminary data.</text>
</comment>
<dbReference type="Proteomes" id="UP000663862">
    <property type="component" value="Unassembled WGS sequence"/>
</dbReference>
<proteinExistence type="predicted"/>
<dbReference type="EMBL" id="CAJNYU010000694">
    <property type="protein sequence ID" value="CAF3383490.1"/>
    <property type="molecule type" value="Genomic_DNA"/>
</dbReference>
<evidence type="ECO:0000313" key="2">
    <source>
        <dbReference type="EMBL" id="CAF3451514.1"/>
    </source>
</evidence>
<dbReference type="EMBL" id="CAJOBQ010000015">
    <property type="protein sequence ID" value="CAF4211892.1"/>
    <property type="molecule type" value="Genomic_DNA"/>
</dbReference>
<organism evidence="2 5">
    <name type="scientific">Rotaria socialis</name>
    <dbReference type="NCBI Taxonomy" id="392032"/>
    <lineage>
        <taxon>Eukaryota</taxon>
        <taxon>Metazoa</taxon>
        <taxon>Spiralia</taxon>
        <taxon>Gnathifera</taxon>
        <taxon>Rotifera</taxon>
        <taxon>Eurotatoria</taxon>
        <taxon>Bdelloidea</taxon>
        <taxon>Philodinida</taxon>
        <taxon>Philodinidae</taxon>
        <taxon>Rotaria</taxon>
    </lineage>
</organism>
<evidence type="ECO:0000313" key="4">
    <source>
        <dbReference type="EMBL" id="CAF4506708.1"/>
    </source>
</evidence>